<evidence type="ECO:0000313" key="2">
    <source>
        <dbReference type="EMBL" id="KAK7347507.1"/>
    </source>
</evidence>
<keyword evidence="1" id="KW-0472">Membrane</keyword>
<keyword evidence="3" id="KW-1185">Reference proteome</keyword>
<keyword evidence="1" id="KW-0812">Transmembrane</keyword>
<proteinExistence type="predicted"/>
<gene>
    <name evidence="2" type="ORF">VNO80_22039</name>
</gene>
<evidence type="ECO:0000256" key="1">
    <source>
        <dbReference type="SAM" id="Phobius"/>
    </source>
</evidence>
<sequence length="207" mass="22974">MNLFPEDASAAGSPPHRLRLPWKSSFASPERSSTSSIRNRVELACGEFSVICLRWGRQRSCRVRAHRGRDPMAAGEGRHRREIRRFALLLVSPRGGGRGSAQRLSMPSNWQPKPLSDLVDKGLLLPDDTTFLLPLVSMCLEYAWFTALGGLLLFDLGFGVVANIAIGSWDPGLERVPNMPTSVVIGCFVEFPALVGQQIYFRPRKLI</sequence>
<feature type="transmembrane region" description="Helical" evidence="1">
    <location>
        <begin position="142"/>
        <end position="169"/>
    </location>
</feature>
<comment type="caution">
    <text evidence="2">The sequence shown here is derived from an EMBL/GenBank/DDBJ whole genome shotgun (WGS) entry which is preliminary data.</text>
</comment>
<name>A0AAN9QTL9_PHACN</name>
<evidence type="ECO:0000313" key="3">
    <source>
        <dbReference type="Proteomes" id="UP001374584"/>
    </source>
</evidence>
<reference evidence="2 3" key="1">
    <citation type="submission" date="2024-01" db="EMBL/GenBank/DDBJ databases">
        <title>The genomes of 5 underutilized Papilionoideae crops provide insights into root nodulation and disease resistanc.</title>
        <authorList>
            <person name="Jiang F."/>
        </authorList>
    </citation>
    <scope>NUCLEOTIDE SEQUENCE [LARGE SCALE GENOMIC DNA]</scope>
    <source>
        <strain evidence="2">JINMINGXINNONG_FW02</strain>
        <tissue evidence="2">Leaves</tissue>
    </source>
</reference>
<protein>
    <submittedName>
        <fullName evidence="2">Uncharacterized protein</fullName>
    </submittedName>
</protein>
<accession>A0AAN9QTL9</accession>
<dbReference type="EMBL" id="JAYMYR010000008">
    <property type="protein sequence ID" value="KAK7347507.1"/>
    <property type="molecule type" value="Genomic_DNA"/>
</dbReference>
<dbReference type="AlphaFoldDB" id="A0AAN9QTL9"/>
<organism evidence="2 3">
    <name type="scientific">Phaseolus coccineus</name>
    <name type="common">Scarlet runner bean</name>
    <name type="synonym">Phaseolus multiflorus</name>
    <dbReference type="NCBI Taxonomy" id="3886"/>
    <lineage>
        <taxon>Eukaryota</taxon>
        <taxon>Viridiplantae</taxon>
        <taxon>Streptophyta</taxon>
        <taxon>Embryophyta</taxon>
        <taxon>Tracheophyta</taxon>
        <taxon>Spermatophyta</taxon>
        <taxon>Magnoliopsida</taxon>
        <taxon>eudicotyledons</taxon>
        <taxon>Gunneridae</taxon>
        <taxon>Pentapetalae</taxon>
        <taxon>rosids</taxon>
        <taxon>fabids</taxon>
        <taxon>Fabales</taxon>
        <taxon>Fabaceae</taxon>
        <taxon>Papilionoideae</taxon>
        <taxon>50 kb inversion clade</taxon>
        <taxon>NPAAA clade</taxon>
        <taxon>indigoferoid/millettioid clade</taxon>
        <taxon>Phaseoleae</taxon>
        <taxon>Phaseolus</taxon>
    </lineage>
</organism>
<keyword evidence="1" id="KW-1133">Transmembrane helix</keyword>
<dbReference type="Proteomes" id="UP001374584">
    <property type="component" value="Unassembled WGS sequence"/>
</dbReference>
<feature type="transmembrane region" description="Helical" evidence="1">
    <location>
        <begin position="181"/>
        <end position="201"/>
    </location>
</feature>